<evidence type="ECO:0000313" key="3">
    <source>
        <dbReference type="Proteomes" id="UP000030004"/>
    </source>
</evidence>
<keyword evidence="3" id="KW-1185">Reference proteome</keyword>
<dbReference type="EMBL" id="AQQX01000011">
    <property type="protein sequence ID" value="KGM47399.1"/>
    <property type="molecule type" value="Genomic_DNA"/>
</dbReference>
<protein>
    <submittedName>
        <fullName evidence="2">Uncharacterized protein</fullName>
    </submittedName>
</protein>
<evidence type="ECO:0000256" key="1">
    <source>
        <dbReference type="SAM" id="MobiDB-lite"/>
    </source>
</evidence>
<dbReference type="eggNOG" id="ENOG5032JFX">
    <property type="taxonomic scope" value="Bacteria"/>
</dbReference>
<feature type="compositionally biased region" description="Low complexity" evidence="1">
    <location>
        <begin position="30"/>
        <end position="52"/>
    </location>
</feature>
<evidence type="ECO:0000313" key="2">
    <source>
        <dbReference type="EMBL" id="KGM47399.1"/>
    </source>
</evidence>
<accession>A0A0A0EAB3</accession>
<dbReference type="STRING" id="1461694.ATO9_18550"/>
<name>A0A0A0EAB3_9RHOB</name>
<organism evidence="2 3">
    <name type="scientific">Pseudooceanicola atlanticus</name>
    <dbReference type="NCBI Taxonomy" id="1461694"/>
    <lineage>
        <taxon>Bacteria</taxon>
        <taxon>Pseudomonadati</taxon>
        <taxon>Pseudomonadota</taxon>
        <taxon>Alphaproteobacteria</taxon>
        <taxon>Rhodobacterales</taxon>
        <taxon>Paracoccaceae</taxon>
        <taxon>Pseudooceanicola</taxon>
    </lineage>
</organism>
<proteinExistence type="predicted"/>
<feature type="compositionally biased region" description="Polar residues" evidence="1">
    <location>
        <begin position="53"/>
        <end position="72"/>
    </location>
</feature>
<dbReference type="Proteomes" id="UP000030004">
    <property type="component" value="Unassembled WGS sequence"/>
</dbReference>
<reference evidence="2 3" key="1">
    <citation type="journal article" date="2015" name="Antonie Van Leeuwenhoek">
        <title>Pseudooceanicola atlanticus gen. nov. sp. nov., isolated from surface seawater of the Atlantic Ocean and reclassification of Oceanicola batsensis, Oceanicola marinus, Oceanicola nitratireducens, Oceanicola nanhaiensis, Oceanicola antarcticus and Oceanicola flagellatus, as Pseudooceanicola batsensis comb. nov., Pseudooceanicola marinus comb. nov., Pseudooceanicola nitratireducens comb. nov., Pseudooceanicola nanhaiensis comb. nov., Pseudooceanicola antarcticus comb. nov., and Pseudooceanicola flagellatus comb. nov.</title>
        <authorList>
            <person name="Lai Q."/>
            <person name="Li G."/>
            <person name="Liu X."/>
            <person name="Du Y."/>
            <person name="Sun F."/>
            <person name="Shao Z."/>
        </authorList>
    </citation>
    <scope>NUCLEOTIDE SEQUENCE [LARGE SCALE GENOMIC DNA]</scope>
    <source>
        <strain evidence="2 3">22II-s11g</strain>
    </source>
</reference>
<sequence length="157" mass="16209">MLNLLGNVLTPNGQVTTGSGSGSQGANNDPAPTEEVVEIVEPVTEAAEEPIVTTENPDYAPTSSTPNSYWNSSEDEDVMSGVSAQLDTRESDEVVAVDFARRAAIAAQEKAASAALLGEISDDPFTPLGAGKEGANAAYANQNSEPQRLGDPMNVSA</sequence>
<dbReference type="RefSeq" id="WP_052418453.1">
    <property type="nucleotide sequence ID" value="NZ_AQQX01000011.1"/>
</dbReference>
<gene>
    <name evidence="2" type="ORF">ATO9_18550</name>
</gene>
<feature type="region of interest" description="Disordered" evidence="1">
    <location>
        <begin position="1"/>
        <end position="86"/>
    </location>
</feature>
<comment type="caution">
    <text evidence="2">The sequence shown here is derived from an EMBL/GenBank/DDBJ whole genome shotgun (WGS) entry which is preliminary data.</text>
</comment>
<dbReference type="AlphaFoldDB" id="A0A0A0EAB3"/>